<dbReference type="GO" id="GO:0046782">
    <property type="term" value="P:regulation of viral transcription"/>
    <property type="evidence" value="ECO:0007669"/>
    <property type="project" value="InterPro"/>
</dbReference>
<feature type="region of interest" description="Disordered" evidence="2">
    <location>
        <begin position="1"/>
        <end position="31"/>
    </location>
</feature>
<feature type="compositionally biased region" description="Polar residues" evidence="2">
    <location>
        <begin position="19"/>
        <end position="31"/>
    </location>
</feature>
<dbReference type="InterPro" id="IPR007031">
    <property type="entry name" value="Poxvirus_VLTF3"/>
</dbReference>
<sequence>MRKKKDRHEDPIYAKGSARNKTGNYRSKSQHSIMHRHYQKLDEFKNKTQRLSTLQTKLKNTEKELERLHKNKSLQQINNPSVDGIDEEIRNKQQELESIRQEQSVIESGNDEIDYLLKSTILIAKFVEYDEREKQLLQLENATNEQIDELNSIAFEKANLTDDYLTQFEDNYVSTRHMFDMNLSFCVDCQENFQMDGGFLVCPSCGNCINTVDQTTDLSFKDMQNYDYRPQFTYDKRCHLEDWLRRFGAKEHKTIPQEILDKVILEAQKERIRDLNLLSEDKVKRYLKKLGLNEYYDNIISIINRINGRPPFKLTKEIEDKIKSMFQQIQDPFEKYKPPGRKNFLSYSYTLHKFFQILGLHEFSKYFPLLKSADKLRQQDEIFKKIVAEIAEKDKSINWVFYPSI</sequence>
<reference evidence="3" key="1">
    <citation type="journal article" date="2020" name="Nature">
        <title>Giant virus diversity and host interactions through global metagenomics.</title>
        <authorList>
            <person name="Schulz F."/>
            <person name="Roux S."/>
            <person name="Paez-Espino D."/>
            <person name="Jungbluth S."/>
            <person name="Walsh D.A."/>
            <person name="Denef V.J."/>
            <person name="McMahon K.D."/>
            <person name="Konstantinidis K.T."/>
            <person name="Eloe-Fadrosh E.A."/>
            <person name="Kyrpides N.C."/>
            <person name="Woyke T."/>
        </authorList>
    </citation>
    <scope>NUCLEOTIDE SEQUENCE</scope>
    <source>
        <strain evidence="3">GVMAG-M-3300023179-73</strain>
    </source>
</reference>
<accession>A0A6C0H7H6</accession>
<feature type="coiled-coil region" evidence="1">
    <location>
        <begin position="44"/>
        <end position="102"/>
    </location>
</feature>
<evidence type="ECO:0000256" key="2">
    <source>
        <dbReference type="SAM" id="MobiDB-lite"/>
    </source>
</evidence>
<proteinExistence type="predicted"/>
<dbReference type="EMBL" id="MN739895">
    <property type="protein sequence ID" value="QHT76330.1"/>
    <property type="molecule type" value="Genomic_DNA"/>
</dbReference>
<organism evidence="3">
    <name type="scientific">viral metagenome</name>
    <dbReference type="NCBI Taxonomy" id="1070528"/>
    <lineage>
        <taxon>unclassified sequences</taxon>
        <taxon>metagenomes</taxon>
        <taxon>organismal metagenomes</taxon>
    </lineage>
</organism>
<dbReference type="AlphaFoldDB" id="A0A6C0H7H6"/>
<keyword evidence="1" id="KW-0175">Coiled coil</keyword>
<name>A0A6C0H7H6_9ZZZZ</name>
<evidence type="ECO:0000313" key="3">
    <source>
        <dbReference type="EMBL" id="QHT76330.1"/>
    </source>
</evidence>
<protein>
    <submittedName>
        <fullName evidence="3">Uncharacterized protein</fullName>
    </submittedName>
</protein>
<evidence type="ECO:0000256" key="1">
    <source>
        <dbReference type="SAM" id="Coils"/>
    </source>
</evidence>
<dbReference type="Pfam" id="PF04947">
    <property type="entry name" value="Pox_VLTF3"/>
    <property type="match status" value="1"/>
</dbReference>